<evidence type="ECO:0000313" key="3">
    <source>
        <dbReference type="Proteomes" id="UP001433268"/>
    </source>
</evidence>
<accession>A0ABR1V468</accession>
<name>A0ABR1V468_9PEZI</name>
<gene>
    <name evidence="2" type="ORF">PG997_012742</name>
</gene>
<dbReference type="EMBL" id="JAQQWN010000009">
    <property type="protein sequence ID" value="KAK8065995.1"/>
    <property type="molecule type" value="Genomic_DNA"/>
</dbReference>
<evidence type="ECO:0000313" key="2">
    <source>
        <dbReference type="EMBL" id="KAK8065995.1"/>
    </source>
</evidence>
<dbReference type="RefSeq" id="XP_066662748.1">
    <property type="nucleotide sequence ID" value="XM_066817056.1"/>
</dbReference>
<keyword evidence="1" id="KW-0812">Transmembrane</keyword>
<keyword evidence="1" id="KW-0472">Membrane</keyword>
<feature type="transmembrane region" description="Helical" evidence="1">
    <location>
        <begin position="131"/>
        <end position="151"/>
    </location>
</feature>
<reference evidence="2 3" key="1">
    <citation type="submission" date="2023-01" db="EMBL/GenBank/DDBJ databases">
        <title>Analysis of 21 Apiospora genomes using comparative genomics revels a genus with tremendous synthesis potential of carbohydrate active enzymes and secondary metabolites.</title>
        <authorList>
            <person name="Sorensen T."/>
        </authorList>
    </citation>
    <scope>NUCLEOTIDE SEQUENCE [LARGE SCALE GENOMIC DNA]</scope>
    <source>
        <strain evidence="2 3">CBS 114990</strain>
    </source>
</reference>
<dbReference type="Proteomes" id="UP001433268">
    <property type="component" value="Unassembled WGS sequence"/>
</dbReference>
<feature type="transmembrane region" description="Helical" evidence="1">
    <location>
        <begin position="47"/>
        <end position="67"/>
    </location>
</feature>
<feature type="transmembrane region" description="Helical" evidence="1">
    <location>
        <begin position="163"/>
        <end position="188"/>
    </location>
</feature>
<keyword evidence="1" id="KW-1133">Transmembrane helix</keyword>
<comment type="caution">
    <text evidence="2">The sequence shown here is derived from an EMBL/GenBank/DDBJ whole genome shotgun (WGS) entry which is preliminary data.</text>
</comment>
<proteinExistence type="predicted"/>
<evidence type="ECO:0000256" key="1">
    <source>
        <dbReference type="SAM" id="Phobius"/>
    </source>
</evidence>
<sequence>MSAASLFGFAVDLHRRFEEDRLPELRGRSTGEAADGQPTTLAVSTPLLLVGALICLPVISFLCYTLGDLVPVLAIVEDTSRSRGGYVHLPLESTSEAAPGSNAGAQGIATEDMGDTRYRPVSASIRSTLGLLWSIAGFPSLFRGFGCFLALNMANITIQLVIAAIPLVPAFVADVLAPLLTLPVHVAWTHIVVSAPSSRPFWHHLPGFANSFRATALPAAIFLAATAISRRAPFLVFHLLGVTTPKSPLLLNLRRG</sequence>
<organism evidence="2 3">
    <name type="scientific">Apiospora hydei</name>
    <dbReference type="NCBI Taxonomy" id="1337664"/>
    <lineage>
        <taxon>Eukaryota</taxon>
        <taxon>Fungi</taxon>
        <taxon>Dikarya</taxon>
        <taxon>Ascomycota</taxon>
        <taxon>Pezizomycotina</taxon>
        <taxon>Sordariomycetes</taxon>
        <taxon>Xylariomycetidae</taxon>
        <taxon>Amphisphaeriales</taxon>
        <taxon>Apiosporaceae</taxon>
        <taxon>Apiospora</taxon>
    </lineage>
</organism>
<dbReference type="GeneID" id="92050116"/>
<keyword evidence="3" id="KW-1185">Reference proteome</keyword>
<protein>
    <submittedName>
        <fullName evidence="2">Ubiquitin conjugating enzyme</fullName>
    </submittedName>
</protein>